<dbReference type="InterPro" id="IPR006449">
    <property type="entry name" value="Squal_synth-like"/>
</dbReference>
<dbReference type="PANTHER" id="PTHR11626">
    <property type="entry name" value="FARNESYL-DIPHOSPHATE FARNESYLTRANSFERASE"/>
    <property type="match status" value="1"/>
</dbReference>
<dbReference type="EMBL" id="CAJNOC010006401">
    <property type="protein sequence ID" value="CAF1077076.1"/>
    <property type="molecule type" value="Genomic_DNA"/>
</dbReference>
<dbReference type="Proteomes" id="UP000663879">
    <property type="component" value="Unassembled WGS sequence"/>
</dbReference>
<evidence type="ECO:0000256" key="8">
    <source>
        <dbReference type="ARBA" id="ARBA00047541"/>
    </source>
</evidence>
<evidence type="ECO:0000256" key="9">
    <source>
        <dbReference type="ARBA" id="ARBA00048315"/>
    </source>
</evidence>
<protein>
    <recommendedName>
        <fullName evidence="4 10">Squalene synthase</fullName>
        <shortName evidence="10">SQS</shortName>
        <shortName evidence="10">SS</shortName>
        <ecNumber evidence="3 10">2.5.1.21</ecNumber>
    </recommendedName>
</protein>
<dbReference type="GO" id="GO:0045338">
    <property type="term" value="P:farnesyl diphosphate metabolic process"/>
    <property type="evidence" value="ECO:0007669"/>
    <property type="project" value="InterPro"/>
</dbReference>
<evidence type="ECO:0000256" key="4">
    <source>
        <dbReference type="ARBA" id="ARBA00015135"/>
    </source>
</evidence>
<gene>
    <name evidence="12" type="ORF">OXX778_LOCUS20012</name>
</gene>
<comment type="catalytic activity">
    <reaction evidence="8 10">
        <text>presqualene diphosphate + NADH + H(+) = squalene + diphosphate + NAD(+)</text>
        <dbReference type="Rhea" id="RHEA:22228"/>
        <dbReference type="ChEBI" id="CHEBI:15378"/>
        <dbReference type="ChEBI" id="CHEBI:15440"/>
        <dbReference type="ChEBI" id="CHEBI:33019"/>
        <dbReference type="ChEBI" id="CHEBI:57310"/>
        <dbReference type="ChEBI" id="CHEBI:57540"/>
        <dbReference type="ChEBI" id="CHEBI:57945"/>
    </reaction>
    <physiologicalReaction direction="left-to-right" evidence="8 10">
        <dbReference type="Rhea" id="RHEA:22229"/>
    </physiologicalReaction>
</comment>
<keyword evidence="5 10" id="KW-0808">Transferase</keyword>
<evidence type="ECO:0000256" key="3">
    <source>
        <dbReference type="ARBA" id="ARBA00012373"/>
    </source>
</evidence>
<reference evidence="12" key="1">
    <citation type="submission" date="2021-02" db="EMBL/GenBank/DDBJ databases">
        <authorList>
            <person name="Nowell W R."/>
        </authorList>
    </citation>
    <scope>NUCLEOTIDE SEQUENCE</scope>
    <source>
        <strain evidence="12">Ploen Becks lab</strain>
    </source>
</reference>
<feature type="coiled-coil region" evidence="11">
    <location>
        <begin position="5"/>
        <end position="86"/>
    </location>
</feature>
<dbReference type="Gene3D" id="1.10.600.10">
    <property type="entry name" value="Farnesyl Diphosphate Synthase"/>
    <property type="match status" value="1"/>
</dbReference>
<comment type="pathway">
    <text evidence="10">Terpene metabolism; lanosterol biosynthesis; lanosterol from farnesyl diphosphate: step 1/3.</text>
</comment>
<comment type="catalytic activity">
    <reaction evidence="7 10">
        <text>presqualene diphosphate + NADPH + H(+) = squalene + diphosphate + NADP(+)</text>
        <dbReference type="Rhea" id="RHEA:22232"/>
        <dbReference type="ChEBI" id="CHEBI:15378"/>
        <dbReference type="ChEBI" id="CHEBI:15440"/>
        <dbReference type="ChEBI" id="CHEBI:33019"/>
        <dbReference type="ChEBI" id="CHEBI:57310"/>
        <dbReference type="ChEBI" id="CHEBI:57783"/>
        <dbReference type="ChEBI" id="CHEBI:58349"/>
    </reaction>
    <physiologicalReaction direction="left-to-right" evidence="7 10">
        <dbReference type="Rhea" id="RHEA:22233"/>
    </physiologicalReaction>
</comment>
<comment type="caution">
    <text evidence="12">The sequence shown here is derived from an EMBL/GenBank/DDBJ whole genome shotgun (WGS) entry which is preliminary data.</text>
</comment>
<dbReference type="NCBIfam" id="TIGR01559">
    <property type="entry name" value="squal_synth"/>
    <property type="match status" value="1"/>
</dbReference>
<dbReference type="Pfam" id="PF00494">
    <property type="entry name" value="SQS_PSY"/>
    <property type="match status" value="1"/>
</dbReference>
<dbReference type="SFLD" id="SFLDG01018">
    <property type="entry name" value="Squalene/Phytoene_Synthase_Lik"/>
    <property type="match status" value="1"/>
</dbReference>
<dbReference type="AlphaFoldDB" id="A0A814MAT3"/>
<proteinExistence type="inferred from homology"/>
<evidence type="ECO:0000256" key="5">
    <source>
        <dbReference type="ARBA" id="ARBA00022679"/>
    </source>
</evidence>
<dbReference type="CDD" id="cd00683">
    <property type="entry name" value="Trans_IPPS_HH"/>
    <property type="match status" value="1"/>
</dbReference>
<keyword evidence="13" id="KW-1185">Reference proteome</keyword>
<comment type="cofactor">
    <cofactor evidence="1 10">
        <name>Mg(2+)</name>
        <dbReference type="ChEBI" id="CHEBI:18420"/>
    </cofactor>
</comment>
<evidence type="ECO:0000313" key="12">
    <source>
        <dbReference type="EMBL" id="CAF1077076.1"/>
    </source>
</evidence>
<dbReference type="PROSITE" id="PS01045">
    <property type="entry name" value="SQUALEN_PHYTOEN_SYN_2"/>
    <property type="match status" value="1"/>
</dbReference>
<dbReference type="SUPFAM" id="SSF48576">
    <property type="entry name" value="Terpenoid synthases"/>
    <property type="match status" value="1"/>
</dbReference>
<comment type="catalytic activity">
    <reaction evidence="10">
        <text>2 (2E,6E)-farnesyl diphosphate + NADPH + H(+) = squalene + 2 diphosphate + NADP(+)</text>
        <dbReference type="Rhea" id="RHEA:32295"/>
        <dbReference type="ChEBI" id="CHEBI:15378"/>
        <dbReference type="ChEBI" id="CHEBI:15440"/>
        <dbReference type="ChEBI" id="CHEBI:33019"/>
        <dbReference type="ChEBI" id="CHEBI:57783"/>
        <dbReference type="ChEBI" id="CHEBI:58349"/>
        <dbReference type="ChEBI" id="CHEBI:175763"/>
        <dbReference type="EC" id="2.5.1.21"/>
    </reaction>
</comment>
<dbReference type="InterPro" id="IPR019845">
    <property type="entry name" value="Squalene/phytoene_synthase_CS"/>
</dbReference>
<comment type="catalytic activity">
    <reaction evidence="9 10">
        <text>2 (2E,6E)-farnesyl diphosphate = presqualene diphosphate + diphosphate</text>
        <dbReference type="Rhea" id="RHEA:22672"/>
        <dbReference type="ChEBI" id="CHEBI:33019"/>
        <dbReference type="ChEBI" id="CHEBI:57310"/>
        <dbReference type="ChEBI" id="CHEBI:175763"/>
    </reaction>
    <physiologicalReaction direction="left-to-right" evidence="9 10">
        <dbReference type="Rhea" id="RHEA:22673"/>
    </physiologicalReaction>
</comment>
<dbReference type="InterPro" id="IPR002060">
    <property type="entry name" value="Squ/phyt_synthse"/>
</dbReference>
<comment type="similarity">
    <text evidence="2 10">Belongs to the phytoene/squalene synthase family.</text>
</comment>
<dbReference type="InterPro" id="IPR033904">
    <property type="entry name" value="Trans_IPPS_HH"/>
</dbReference>
<dbReference type="PROSITE" id="PS01044">
    <property type="entry name" value="SQUALEN_PHYTOEN_SYN_1"/>
    <property type="match status" value="1"/>
</dbReference>
<accession>A0A814MAT3</accession>
<dbReference type="PANTHER" id="PTHR11626:SF2">
    <property type="entry name" value="SQUALENE SYNTHASE"/>
    <property type="match status" value="1"/>
</dbReference>
<dbReference type="EC" id="2.5.1.21" evidence="3 10"/>
<evidence type="ECO:0000256" key="10">
    <source>
        <dbReference type="RuleBase" id="RU368088"/>
    </source>
</evidence>
<evidence type="ECO:0000256" key="6">
    <source>
        <dbReference type="ARBA" id="ARBA00045166"/>
    </source>
</evidence>
<dbReference type="InterPro" id="IPR044844">
    <property type="entry name" value="Trans_IPPS_euk-type"/>
</dbReference>
<name>A0A814MAT3_9BILA</name>
<dbReference type="GO" id="GO:0008610">
    <property type="term" value="P:lipid biosynthetic process"/>
    <property type="evidence" value="ECO:0007669"/>
    <property type="project" value="InterPro"/>
</dbReference>
<dbReference type="FunFam" id="1.10.600.10:FF:000023">
    <property type="entry name" value="Squalene synthase"/>
    <property type="match status" value="1"/>
</dbReference>
<evidence type="ECO:0000256" key="2">
    <source>
        <dbReference type="ARBA" id="ARBA00006251"/>
    </source>
</evidence>
<dbReference type="GO" id="GO:0005789">
    <property type="term" value="C:endoplasmic reticulum membrane"/>
    <property type="evidence" value="ECO:0007669"/>
    <property type="project" value="TreeGrafter"/>
</dbReference>
<evidence type="ECO:0000256" key="1">
    <source>
        <dbReference type="ARBA" id="ARBA00001946"/>
    </source>
</evidence>
<dbReference type="GO" id="GO:0051996">
    <property type="term" value="F:squalene synthase [NAD(P)H] activity"/>
    <property type="evidence" value="ECO:0007669"/>
    <property type="project" value="UniProtKB-UniRule"/>
</dbReference>
<dbReference type="GO" id="GO:0055056">
    <property type="term" value="F:D-glucose transmembrane transporter activity"/>
    <property type="evidence" value="ECO:0007669"/>
    <property type="project" value="UniProtKB-UniRule"/>
</dbReference>
<dbReference type="SFLD" id="SFLDS00005">
    <property type="entry name" value="Isoprenoid_Synthase_Type_I"/>
    <property type="match status" value="1"/>
</dbReference>
<dbReference type="OrthoDB" id="431150at2759"/>
<dbReference type="InterPro" id="IPR008949">
    <property type="entry name" value="Isoprenoid_synthase_dom_sf"/>
</dbReference>
<sequence length="426" mass="50104">MNTELETLRVSLEQEKQKRIKLETDLEEANQKLKISTELIQEALSKYEKVYRKLISLENTELDYSEKNLNEELELVNGVLETLKINPNNFDESLEYCYKKLEKVSRSFTVVINQLNPVIRDEICIFYLVLRALDTIEDDPNLDLDNKLKLLKNFHNNIGNEFYEHDNIGDEPDYIELMRNYRHVAKIFNKLDSKYQEIIRDITKKMADGMCEFIEAKGIKKIQEYDLYCHYVAGLVGIGLTQIFVASEIEEKAILNELNLANSMGLFLQKTNIIRDYAEDVEKKRYFWPEEICSEFTTNYIEFLGKPCDNAMRLLNTMVNDALRHFNECINYLKSLNEISVFKFCSIPQVMALATLELVFNNELVFSSNVKLEKSESLKIFSNCLNYERFGELIKDIVQKWKLKLTKSDRIFDQTKELLEQIFNNF</sequence>
<evidence type="ECO:0000313" key="13">
    <source>
        <dbReference type="Proteomes" id="UP000663879"/>
    </source>
</evidence>
<evidence type="ECO:0000256" key="11">
    <source>
        <dbReference type="SAM" id="Coils"/>
    </source>
</evidence>
<dbReference type="UniPathway" id="UPA00767">
    <property type="reaction ID" value="UER00751"/>
</dbReference>
<evidence type="ECO:0000256" key="7">
    <source>
        <dbReference type="ARBA" id="ARBA00047468"/>
    </source>
</evidence>
<comment type="function">
    <text evidence="6">Catalyzes the condensation of 2 farnesyl pyrophosphate (FPP) moieties to form squalene. Proceeds in two distinct steps. In the first half-reaction, two molecules of FPP react to form the stable presqualene diphosphate intermediate (PSQPP), with concomitant release of a proton and a molecule of inorganic diphosphate. In the second half-reaction, PSQPP undergoes heterolysis, isomerization, and reduction with NADPH or NADH to form squalene. It is the first committed enzyme of the sterol biosynthesis pathway.</text>
</comment>
<organism evidence="12 13">
    <name type="scientific">Brachionus calyciflorus</name>
    <dbReference type="NCBI Taxonomy" id="104777"/>
    <lineage>
        <taxon>Eukaryota</taxon>
        <taxon>Metazoa</taxon>
        <taxon>Spiralia</taxon>
        <taxon>Gnathifera</taxon>
        <taxon>Rotifera</taxon>
        <taxon>Eurotatoria</taxon>
        <taxon>Monogononta</taxon>
        <taxon>Pseudotrocha</taxon>
        <taxon>Ploima</taxon>
        <taxon>Brachionidae</taxon>
        <taxon>Brachionus</taxon>
    </lineage>
</organism>
<comment type="catalytic activity">
    <reaction evidence="10">
        <text>2 (2E,6E)-farnesyl diphosphate + NADH + H(+) = squalene + 2 diphosphate + NAD(+)</text>
        <dbReference type="Rhea" id="RHEA:32299"/>
        <dbReference type="ChEBI" id="CHEBI:15378"/>
        <dbReference type="ChEBI" id="CHEBI:15440"/>
        <dbReference type="ChEBI" id="CHEBI:33019"/>
        <dbReference type="ChEBI" id="CHEBI:57540"/>
        <dbReference type="ChEBI" id="CHEBI:57945"/>
        <dbReference type="ChEBI" id="CHEBI:175763"/>
        <dbReference type="EC" id="2.5.1.21"/>
    </reaction>
</comment>
<keyword evidence="11" id="KW-0175">Coiled coil</keyword>